<dbReference type="CDD" id="cd00037">
    <property type="entry name" value="CLECT"/>
    <property type="match status" value="1"/>
</dbReference>
<name>A0ABD0LUW2_9CAEN</name>
<dbReference type="SMART" id="SM00034">
    <property type="entry name" value="CLECT"/>
    <property type="match status" value="1"/>
</dbReference>
<accession>A0ABD0LUW2</accession>
<dbReference type="InterPro" id="IPR016186">
    <property type="entry name" value="C-type_lectin-like/link_sf"/>
</dbReference>
<evidence type="ECO:0000313" key="2">
    <source>
        <dbReference type="EMBL" id="KAK7503350.1"/>
    </source>
</evidence>
<evidence type="ECO:0000259" key="1">
    <source>
        <dbReference type="SMART" id="SM00034"/>
    </source>
</evidence>
<dbReference type="Proteomes" id="UP001519460">
    <property type="component" value="Unassembled WGS sequence"/>
</dbReference>
<dbReference type="EMBL" id="JACVVK020000020">
    <property type="protein sequence ID" value="KAK7503350.1"/>
    <property type="molecule type" value="Genomic_DNA"/>
</dbReference>
<sequence>MIVTKPALAESSSFPSAQFETVDMTELTVVSGVLLESDFATTSTVTCGSACLMRSDCQMFSYDIWRGECRVDVILKHDVTSTVPDGVVFYGRKEGNCPVTKGYSLTTAGGQTACLRVYLAHTLPAEAEEKCGQDGSHMYRVENEEKKAIMTKHVHERDYPLTFYWIDGRRQSSGSYTFVLGNGATVSAGSSLWCPGEPSSAYDPCVHFRFECPGTGLNERPCTGYRDSYVICEVDI</sequence>
<dbReference type="InterPro" id="IPR016187">
    <property type="entry name" value="CTDL_fold"/>
</dbReference>
<keyword evidence="3" id="KW-1185">Reference proteome</keyword>
<gene>
    <name evidence="2" type="ORF">BaRGS_00005271</name>
</gene>
<dbReference type="AlphaFoldDB" id="A0ABD0LUW2"/>
<organism evidence="2 3">
    <name type="scientific">Batillaria attramentaria</name>
    <dbReference type="NCBI Taxonomy" id="370345"/>
    <lineage>
        <taxon>Eukaryota</taxon>
        <taxon>Metazoa</taxon>
        <taxon>Spiralia</taxon>
        <taxon>Lophotrochozoa</taxon>
        <taxon>Mollusca</taxon>
        <taxon>Gastropoda</taxon>
        <taxon>Caenogastropoda</taxon>
        <taxon>Sorbeoconcha</taxon>
        <taxon>Cerithioidea</taxon>
        <taxon>Batillariidae</taxon>
        <taxon>Batillaria</taxon>
    </lineage>
</organism>
<proteinExistence type="predicted"/>
<evidence type="ECO:0000313" key="3">
    <source>
        <dbReference type="Proteomes" id="UP001519460"/>
    </source>
</evidence>
<dbReference type="SUPFAM" id="SSF56436">
    <property type="entry name" value="C-type lectin-like"/>
    <property type="match status" value="1"/>
</dbReference>
<comment type="caution">
    <text evidence="2">The sequence shown here is derived from an EMBL/GenBank/DDBJ whole genome shotgun (WGS) entry which is preliminary data.</text>
</comment>
<feature type="domain" description="C-type lectin" evidence="1">
    <location>
        <begin position="97"/>
        <end position="233"/>
    </location>
</feature>
<dbReference type="InterPro" id="IPR001304">
    <property type="entry name" value="C-type_lectin-like"/>
</dbReference>
<dbReference type="Gene3D" id="3.10.100.10">
    <property type="entry name" value="Mannose-Binding Protein A, subunit A"/>
    <property type="match status" value="1"/>
</dbReference>
<protein>
    <recommendedName>
        <fullName evidence="1">C-type lectin domain-containing protein</fullName>
    </recommendedName>
</protein>
<reference evidence="2 3" key="1">
    <citation type="journal article" date="2023" name="Sci. Data">
        <title>Genome assembly of the Korean intertidal mud-creeper Batillaria attramentaria.</title>
        <authorList>
            <person name="Patra A.K."/>
            <person name="Ho P.T."/>
            <person name="Jun S."/>
            <person name="Lee S.J."/>
            <person name="Kim Y."/>
            <person name="Won Y.J."/>
        </authorList>
    </citation>
    <scope>NUCLEOTIDE SEQUENCE [LARGE SCALE GENOMIC DNA]</scope>
    <source>
        <strain evidence="2">Wonlab-2016</strain>
    </source>
</reference>
<dbReference type="Pfam" id="PF00059">
    <property type="entry name" value="Lectin_C"/>
    <property type="match status" value="1"/>
</dbReference>